<keyword evidence="6" id="KW-1185">Reference proteome</keyword>
<accession>A0ABD3QL69</accession>
<dbReference type="InterPro" id="IPR051144">
    <property type="entry name" value="Formin_homology_domain"/>
</dbReference>
<dbReference type="InterPro" id="IPR011993">
    <property type="entry name" value="PH-like_dom_sf"/>
</dbReference>
<name>A0ABD3QL69_9STRA</name>
<evidence type="ECO:0008006" key="7">
    <source>
        <dbReference type="Google" id="ProtNLM"/>
    </source>
</evidence>
<dbReference type="InterPro" id="IPR042201">
    <property type="entry name" value="FH2_Formin_sf"/>
</dbReference>
<dbReference type="InterPro" id="IPR001202">
    <property type="entry name" value="WW_dom"/>
</dbReference>
<dbReference type="InterPro" id="IPR036020">
    <property type="entry name" value="WW_dom_sf"/>
</dbReference>
<evidence type="ECO:0000313" key="6">
    <source>
        <dbReference type="Proteomes" id="UP001530400"/>
    </source>
</evidence>
<reference evidence="5 6" key="1">
    <citation type="submission" date="2024-10" db="EMBL/GenBank/DDBJ databases">
        <title>Updated reference genomes for cyclostephanoid diatoms.</title>
        <authorList>
            <person name="Roberts W.R."/>
            <person name="Alverson A.J."/>
        </authorList>
    </citation>
    <scope>NUCLEOTIDE SEQUENCE [LARGE SCALE GENOMIC DNA]</scope>
    <source>
        <strain evidence="5 6">AJA010-31</strain>
    </source>
</reference>
<dbReference type="Proteomes" id="UP001530400">
    <property type="component" value="Unassembled WGS sequence"/>
</dbReference>
<feature type="compositionally biased region" description="Polar residues" evidence="2">
    <location>
        <begin position="671"/>
        <end position="686"/>
    </location>
</feature>
<dbReference type="PROSITE" id="PS50020">
    <property type="entry name" value="WW_DOMAIN_2"/>
    <property type="match status" value="1"/>
</dbReference>
<sequence>MSRLLYVPSFIVSGECENLYKVPFHTFGSIKKRSIRLKPCDHNSLDWVDIAVIGTLTSHEQIVKAAAPLALVWGDARPDSAPTSPTKTPFLASPFRKRVEQENEVRLHEIIEIVHGNSTAAFQAFIAKQERSIPHPSCCFSIVTLKRSVDFFISSGTSPMRDAELAKAMVDSLKTLIHGYNKRQRASVGMLRSSLDTIRQKENELKSKDLFEAARRADLGKLRYLLDNGVPVDTMDTSGDTILILACRLGMFEVCRLALHEYAAKNDPHPDFGQTALQVAVSSGHAKIVKLLLDTAEPSGADRLISNHEDENGEAPLHVAARCGQRRIMKLLLTHGAELGLVDRRGRTCLHCAASSGHASCLAFALDFGADEYIEIKQDNGLTCLHLAIRSNNMECVSILLEAGADLAAETADGLNAFELANKTRNQGIVKLLLEYDVASSGSYSESCSSQSYESSLSGDDMFAGLNTYTVTPAPKRFMPAMRNEGSETPSTYYTANQTPSCFPATPGRFMSPHLMSPSSGVYRNACFFQNQGLLNSYRYCSPGIPYNAGIHVNETQFVLNGEVWAICYTRDGYPYYFNSVTNKSTWNDPRSSKVNEQVTTNELDELQHMPSHTVRSTSAHESGLTATQGATQLVNRDISEHDVNRPAPTESGQNSQELGITTLSPVHQTMNHIPSLNHGEPTTPSHPALVETTRKPAPTSSIGANVDQVIDPRAALLDALKKRKSPNDEPIDIPSEQNTNTNDDDESRKDPRAALMDMLEKRNPSTTKSSSKKDHEPAPHSKSEDQTEKDPDPRAALVAMLQTRNPIQDESPPAIPKKSVEPIKAEDCNKGDKASAPGKTMSKDDLAADPILKKYEKMLSFGVTVVQKMKQESVDSSKIDIFIEFHGLAPQQKPLKEKPQNIPSKEDLMKDHVLVKYVKMTKVGVPIPAVCSKMTQDNVDLEKMHLFNLAFGLVKTNSPKRSPIPRVPRGRRRASTALQKIHWSAVADESKLKNSVWACQAADPELDETDIQKLESLFAAVQTNRAAIVAKKAATATKDTKKTTLIDPKRANNIAISLAQYRSFTNYDNLVHAVVTLNGQHLNLEKLQNMQILLPKSDEIRRLDQYKGGAIEGLGRAEQFFLAVMKVPRFSQKLSAFIFSLQFEESKSTLLSNLHVLLQACSDVVTSTKLALILRRLLAIGNVLNESAGKPAASGITLDSLLTTARMRGSDGKTTILDSVISSRLDLAEVCSEMSSVRDAMRLDLVDLKSNLSEIEAGLNGVKLAIQAEKADVDSSEDGLISEASEKFLQKLEPFVAHAVEEVTNIKASFAHAGERVRSLCSFFAEDYNTKASTIFGVLLEFSQFVERSAEQLKRREAVAKRRESLRTPVKASRH</sequence>
<feature type="repeat" description="ANK" evidence="1">
    <location>
        <begin position="345"/>
        <end position="371"/>
    </location>
</feature>
<feature type="repeat" description="ANK" evidence="1">
    <location>
        <begin position="312"/>
        <end position="344"/>
    </location>
</feature>
<dbReference type="SMART" id="SM00248">
    <property type="entry name" value="ANK"/>
    <property type="match status" value="7"/>
</dbReference>
<dbReference type="SUPFAM" id="SSF101447">
    <property type="entry name" value="Formin homology 2 domain (FH2 domain)"/>
    <property type="match status" value="1"/>
</dbReference>
<feature type="compositionally biased region" description="Basic and acidic residues" evidence="2">
    <location>
        <begin position="747"/>
        <end position="764"/>
    </location>
</feature>
<feature type="repeat" description="ANK" evidence="1">
    <location>
        <begin position="380"/>
        <end position="412"/>
    </location>
</feature>
<dbReference type="Gene3D" id="1.25.40.20">
    <property type="entry name" value="Ankyrin repeat-containing domain"/>
    <property type="match status" value="1"/>
</dbReference>
<dbReference type="PROSITE" id="PS50297">
    <property type="entry name" value="ANK_REP_REGION"/>
    <property type="match status" value="4"/>
</dbReference>
<dbReference type="PROSITE" id="PS01159">
    <property type="entry name" value="WW_DOMAIN_1"/>
    <property type="match status" value="1"/>
</dbReference>
<dbReference type="InterPro" id="IPR036770">
    <property type="entry name" value="Ankyrin_rpt-contain_sf"/>
</dbReference>
<feature type="domain" description="FH2" evidence="4">
    <location>
        <begin position="969"/>
        <end position="1373"/>
    </location>
</feature>
<dbReference type="SUPFAM" id="SSF51045">
    <property type="entry name" value="WW domain"/>
    <property type="match status" value="1"/>
</dbReference>
<dbReference type="EMBL" id="JALLPJ020000144">
    <property type="protein sequence ID" value="KAL3801158.1"/>
    <property type="molecule type" value="Genomic_DNA"/>
</dbReference>
<dbReference type="Gene3D" id="2.20.70.10">
    <property type="match status" value="1"/>
</dbReference>
<dbReference type="PANTHER" id="PTHR45733">
    <property type="entry name" value="FORMIN-J"/>
    <property type="match status" value="1"/>
</dbReference>
<dbReference type="Pfam" id="PF10152">
    <property type="entry name" value="CCDC53"/>
    <property type="match status" value="1"/>
</dbReference>
<protein>
    <recommendedName>
        <fullName evidence="7">Formin-like protein</fullName>
    </recommendedName>
</protein>
<dbReference type="InterPro" id="IPR015425">
    <property type="entry name" value="FH2_Formin"/>
</dbReference>
<gene>
    <name evidence="5" type="ORF">ACHAWO_002729</name>
</gene>
<dbReference type="Pfam" id="PF12796">
    <property type="entry name" value="Ank_2"/>
    <property type="match status" value="3"/>
</dbReference>
<evidence type="ECO:0000256" key="1">
    <source>
        <dbReference type="PROSITE-ProRule" id="PRU00023"/>
    </source>
</evidence>
<evidence type="ECO:0000313" key="5">
    <source>
        <dbReference type="EMBL" id="KAL3801158.1"/>
    </source>
</evidence>
<organism evidence="5 6">
    <name type="scientific">Cyclotella atomus</name>
    <dbReference type="NCBI Taxonomy" id="382360"/>
    <lineage>
        <taxon>Eukaryota</taxon>
        <taxon>Sar</taxon>
        <taxon>Stramenopiles</taxon>
        <taxon>Ochrophyta</taxon>
        <taxon>Bacillariophyta</taxon>
        <taxon>Coscinodiscophyceae</taxon>
        <taxon>Thalassiosirophycidae</taxon>
        <taxon>Stephanodiscales</taxon>
        <taxon>Stephanodiscaceae</taxon>
        <taxon>Cyclotella</taxon>
    </lineage>
</organism>
<evidence type="ECO:0000259" key="4">
    <source>
        <dbReference type="PROSITE" id="PS51444"/>
    </source>
</evidence>
<keyword evidence="1" id="KW-0040">ANK repeat</keyword>
<dbReference type="PROSITE" id="PS50088">
    <property type="entry name" value="ANK_REPEAT"/>
    <property type="match status" value="4"/>
</dbReference>
<dbReference type="InterPro" id="IPR019309">
    <property type="entry name" value="WASHC3"/>
</dbReference>
<dbReference type="Pfam" id="PF02181">
    <property type="entry name" value="FH2"/>
    <property type="match status" value="1"/>
</dbReference>
<feature type="repeat" description="ANK" evidence="1">
    <location>
        <begin position="272"/>
        <end position="294"/>
    </location>
</feature>
<feature type="region of interest" description="Disordered" evidence="2">
    <location>
        <begin position="723"/>
        <end position="793"/>
    </location>
</feature>
<dbReference type="CDD" id="cd00201">
    <property type="entry name" value="WW"/>
    <property type="match status" value="1"/>
</dbReference>
<dbReference type="SMART" id="SM00498">
    <property type="entry name" value="FH2"/>
    <property type="match status" value="1"/>
</dbReference>
<dbReference type="Pfam" id="PF00397">
    <property type="entry name" value="WW"/>
    <property type="match status" value="1"/>
</dbReference>
<evidence type="ECO:0000256" key="2">
    <source>
        <dbReference type="SAM" id="MobiDB-lite"/>
    </source>
</evidence>
<dbReference type="SMART" id="SM00456">
    <property type="entry name" value="WW"/>
    <property type="match status" value="1"/>
</dbReference>
<feature type="compositionally biased region" description="Basic and acidic residues" evidence="2">
    <location>
        <begin position="772"/>
        <end position="793"/>
    </location>
</feature>
<dbReference type="PANTHER" id="PTHR45733:SF8">
    <property type="entry name" value="FORMIN-J"/>
    <property type="match status" value="1"/>
</dbReference>
<proteinExistence type="predicted"/>
<dbReference type="InterPro" id="IPR002110">
    <property type="entry name" value="Ankyrin_rpt"/>
</dbReference>
<dbReference type="SUPFAM" id="SSF48403">
    <property type="entry name" value="Ankyrin repeat"/>
    <property type="match status" value="1"/>
</dbReference>
<dbReference type="PROSITE" id="PS51444">
    <property type="entry name" value="FH2"/>
    <property type="match status" value="1"/>
</dbReference>
<evidence type="ECO:0000259" key="3">
    <source>
        <dbReference type="PROSITE" id="PS50020"/>
    </source>
</evidence>
<dbReference type="Gene3D" id="1.20.58.2220">
    <property type="entry name" value="Formin, FH2 domain"/>
    <property type="match status" value="1"/>
</dbReference>
<feature type="domain" description="WW" evidence="3">
    <location>
        <begin position="565"/>
        <end position="592"/>
    </location>
</feature>
<dbReference type="Gene3D" id="2.30.29.30">
    <property type="entry name" value="Pleckstrin-homology domain (PH domain)/Phosphotyrosine-binding domain (PTB)"/>
    <property type="match status" value="1"/>
</dbReference>
<comment type="caution">
    <text evidence="5">The sequence shown here is derived from an EMBL/GenBank/DDBJ whole genome shotgun (WGS) entry which is preliminary data.</text>
</comment>
<feature type="region of interest" description="Disordered" evidence="2">
    <location>
        <begin position="671"/>
        <end position="708"/>
    </location>
</feature>